<dbReference type="AlphaFoldDB" id="A0A6H1ZQJ2"/>
<protein>
    <submittedName>
        <fullName evidence="1">Uncharacterized protein</fullName>
    </submittedName>
</protein>
<name>A0A6H1ZQJ2_9ZZZZ</name>
<gene>
    <name evidence="2" type="ORF">MM415A03376_0007</name>
    <name evidence="3" type="ORF">MM415B03702_0016</name>
    <name evidence="1" type="ORF">TM448A01437_0018</name>
</gene>
<sequence>MKEKVEVDGVITWVQKMHRAERSYNIRKRYGSIDICPICREEMGPNIDVFILINNYVLFPNIQIHAECARGDLISTIMFLRDDFKHAKEMKEYNRCWFD</sequence>
<evidence type="ECO:0000313" key="2">
    <source>
        <dbReference type="EMBL" id="QJA71095.1"/>
    </source>
</evidence>
<dbReference type="EMBL" id="MT144151">
    <property type="protein sequence ID" value="QJA49732.1"/>
    <property type="molecule type" value="Genomic_DNA"/>
</dbReference>
<proteinExistence type="predicted"/>
<organism evidence="1">
    <name type="scientific">viral metagenome</name>
    <dbReference type="NCBI Taxonomy" id="1070528"/>
    <lineage>
        <taxon>unclassified sequences</taxon>
        <taxon>metagenomes</taxon>
        <taxon>organismal metagenomes</taxon>
    </lineage>
</organism>
<reference evidence="1" key="1">
    <citation type="submission" date="2020-03" db="EMBL/GenBank/DDBJ databases">
        <title>The deep terrestrial virosphere.</title>
        <authorList>
            <person name="Holmfeldt K."/>
            <person name="Nilsson E."/>
            <person name="Simone D."/>
            <person name="Lopez-Fernandez M."/>
            <person name="Wu X."/>
            <person name="de Brujin I."/>
            <person name="Lundin D."/>
            <person name="Andersson A."/>
            <person name="Bertilsson S."/>
            <person name="Dopson M."/>
        </authorList>
    </citation>
    <scope>NUCLEOTIDE SEQUENCE</scope>
    <source>
        <strain evidence="2">MM415A03376</strain>
        <strain evidence="3">MM415B03702</strain>
        <strain evidence="1">TM448A01437</strain>
    </source>
</reference>
<dbReference type="EMBL" id="MT143270">
    <property type="protein sequence ID" value="QJA94910.1"/>
    <property type="molecule type" value="Genomic_DNA"/>
</dbReference>
<evidence type="ECO:0000313" key="1">
    <source>
        <dbReference type="EMBL" id="QJA49732.1"/>
    </source>
</evidence>
<accession>A0A6H1ZQJ2</accession>
<evidence type="ECO:0000313" key="3">
    <source>
        <dbReference type="EMBL" id="QJA94910.1"/>
    </source>
</evidence>
<dbReference type="EMBL" id="MT141846">
    <property type="protein sequence ID" value="QJA71095.1"/>
    <property type="molecule type" value="Genomic_DNA"/>
</dbReference>